<keyword evidence="4" id="KW-1185">Reference proteome</keyword>
<dbReference type="InterPro" id="IPR007110">
    <property type="entry name" value="Ig-like_dom"/>
</dbReference>
<dbReference type="InterPro" id="IPR013783">
    <property type="entry name" value="Ig-like_fold"/>
</dbReference>
<organism evidence="3 4">
    <name type="scientific">Myotis davidii</name>
    <name type="common">David's myotis</name>
    <dbReference type="NCBI Taxonomy" id="225400"/>
    <lineage>
        <taxon>Eukaryota</taxon>
        <taxon>Metazoa</taxon>
        <taxon>Chordata</taxon>
        <taxon>Craniata</taxon>
        <taxon>Vertebrata</taxon>
        <taxon>Euteleostomi</taxon>
        <taxon>Mammalia</taxon>
        <taxon>Eutheria</taxon>
        <taxon>Laurasiatheria</taxon>
        <taxon>Chiroptera</taxon>
        <taxon>Yangochiroptera</taxon>
        <taxon>Vespertilionidae</taxon>
        <taxon>Myotis</taxon>
    </lineage>
</organism>
<accession>L5LDW9</accession>
<dbReference type="InterPro" id="IPR003597">
    <property type="entry name" value="Ig_C1-set"/>
</dbReference>
<feature type="region of interest" description="Disordered" evidence="1">
    <location>
        <begin position="121"/>
        <end position="143"/>
    </location>
</feature>
<protein>
    <submittedName>
        <fullName evidence="3">Ig gamma chain C region</fullName>
    </submittedName>
</protein>
<proteinExistence type="predicted"/>
<dbReference type="InterPro" id="IPR036179">
    <property type="entry name" value="Ig-like_dom_sf"/>
</dbReference>
<sequence>MISRTPEVTCMVVDVAPDDLDVEFTWYVDDEEKSKKTVKAQQQLFNSTYRVVHTLPIMHQDWLKAKVFKCKVNNKAIPAPIERTISKAIGGEQTGGPRPGAGGPALPLGVTICADLIPQGKTGSRRCTSWAHTRTNWPGTRSA</sequence>
<feature type="domain" description="Ig-like" evidence="2">
    <location>
        <begin position="1"/>
        <end position="86"/>
    </location>
</feature>
<dbReference type="PROSITE" id="PS50835">
    <property type="entry name" value="IG_LIKE"/>
    <property type="match status" value="1"/>
</dbReference>
<dbReference type="Gene3D" id="2.60.40.10">
    <property type="entry name" value="Immunoglobulins"/>
    <property type="match status" value="1"/>
</dbReference>
<name>L5LDW9_MYODS</name>
<evidence type="ECO:0000256" key="1">
    <source>
        <dbReference type="SAM" id="MobiDB-lite"/>
    </source>
</evidence>
<evidence type="ECO:0000259" key="2">
    <source>
        <dbReference type="PROSITE" id="PS50835"/>
    </source>
</evidence>
<dbReference type="SUPFAM" id="SSF48726">
    <property type="entry name" value="Immunoglobulin"/>
    <property type="match status" value="1"/>
</dbReference>
<dbReference type="Pfam" id="PF07654">
    <property type="entry name" value="C1-set"/>
    <property type="match status" value="1"/>
</dbReference>
<evidence type="ECO:0000313" key="3">
    <source>
        <dbReference type="EMBL" id="ELK24066.1"/>
    </source>
</evidence>
<dbReference type="EMBL" id="KB113089">
    <property type="protein sequence ID" value="ELK24066.1"/>
    <property type="molecule type" value="Genomic_DNA"/>
</dbReference>
<evidence type="ECO:0000313" key="4">
    <source>
        <dbReference type="Proteomes" id="UP000010556"/>
    </source>
</evidence>
<reference evidence="4" key="1">
    <citation type="journal article" date="2013" name="Science">
        <title>Comparative analysis of bat genomes provides insight into the evolution of flight and immunity.</title>
        <authorList>
            <person name="Zhang G."/>
            <person name="Cowled C."/>
            <person name="Shi Z."/>
            <person name="Huang Z."/>
            <person name="Bishop-Lilly K.A."/>
            <person name="Fang X."/>
            <person name="Wynne J.W."/>
            <person name="Xiong Z."/>
            <person name="Baker M.L."/>
            <person name="Zhao W."/>
            <person name="Tachedjian M."/>
            <person name="Zhu Y."/>
            <person name="Zhou P."/>
            <person name="Jiang X."/>
            <person name="Ng J."/>
            <person name="Yang L."/>
            <person name="Wu L."/>
            <person name="Xiao J."/>
            <person name="Feng Y."/>
            <person name="Chen Y."/>
            <person name="Sun X."/>
            <person name="Zhang Y."/>
            <person name="Marsh G.A."/>
            <person name="Crameri G."/>
            <person name="Broder C.C."/>
            <person name="Frey K.G."/>
            <person name="Wang L.F."/>
            <person name="Wang J."/>
        </authorList>
    </citation>
    <scope>NUCLEOTIDE SEQUENCE [LARGE SCALE GENOMIC DNA]</scope>
</reference>
<dbReference type="Proteomes" id="UP000010556">
    <property type="component" value="Unassembled WGS sequence"/>
</dbReference>
<gene>
    <name evidence="3" type="ORF">MDA_GLEAN10000367</name>
</gene>
<dbReference type="AlphaFoldDB" id="L5LDW9"/>